<feature type="compositionally biased region" description="Low complexity" evidence="9">
    <location>
        <begin position="27"/>
        <end position="42"/>
    </location>
</feature>
<proteinExistence type="evidence at transcript level"/>
<keyword evidence="2" id="KW-0963">Cytoplasm</keyword>
<keyword evidence="5" id="KW-0862">Zinc</keyword>
<dbReference type="PROSITE" id="PS51522">
    <property type="entry name" value="ZF_NANOS"/>
    <property type="match status" value="1"/>
</dbReference>
<dbReference type="PANTHER" id="PTHR12887">
    <property type="entry name" value="NANOS PROTEIN"/>
    <property type="match status" value="1"/>
</dbReference>
<dbReference type="EMBL" id="AY694819">
    <property type="protein sequence ID" value="AAU11514.1"/>
    <property type="molecule type" value="mRNA"/>
</dbReference>
<keyword evidence="7 8" id="KW-0694">RNA-binding</keyword>
<feature type="region of interest" description="Disordered" evidence="9">
    <location>
        <begin position="170"/>
        <end position="215"/>
    </location>
</feature>
<evidence type="ECO:0000256" key="3">
    <source>
        <dbReference type="ARBA" id="ARBA00022723"/>
    </source>
</evidence>
<evidence type="ECO:0000256" key="5">
    <source>
        <dbReference type="ARBA" id="ARBA00022833"/>
    </source>
</evidence>
<keyword evidence="4 8" id="KW-0863">Zinc-finger</keyword>
<dbReference type="FunFam" id="4.10.60.30:FF:000001">
    <property type="entry name" value="nanos homolog 3"/>
    <property type="match status" value="1"/>
</dbReference>
<dbReference type="GO" id="GO:0005737">
    <property type="term" value="C:cytoplasm"/>
    <property type="evidence" value="ECO:0007669"/>
    <property type="project" value="UniProtKB-SubCell"/>
</dbReference>
<organism evidence="11">
    <name type="scientific">Podocoryna carnea</name>
    <name type="common">Hydrozoan</name>
    <dbReference type="NCBI Taxonomy" id="6096"/>
    <lineage>
        <taxon>Eukaryota</taxon>
        <taxon>Metazoa</taxon>
        <taxon>Cnidaria</taxon>
        <taxon>Hydrozoa</taxon>
        <taxon>Hydroidolina</taxon>
        <taxon>Anthoathecata</taxon>
        <taxon>Filifera</taxon>
        <taxon>Hydractiniidae</taxon>
        <taxon>Podocoryna</taxon>
    </lineage>
</organism>
<dbReference type="GO" id="GO:0008270">
    <property type="term" value="F:zinc ion binding"/>
    <property type="evidence" value="ECO:0007669"/>
    <property type="project" value="UniProtKB-KW"/>
</dbReference>
<dbReference type="InterPro" id="IPR038129">
    <property type="entry name" value="Nanos_sf"/>
</dbReference>
<feature type="domain" description="Nanos-type" evidence="10">
    <location>
        <begin position="220"/>
        <end position="274"/>
    </location>
</feature>
<dbReference type="InterPro" id="IPR024161">
    <property type="entry name" value="Znf_nanos-typ"/>
</dbReference>
<feature type="compositionally biased region" description="Polar residues" evidence="9">
    <location>
        <begin position="200"/>
        <end position="215"/>
    </location>
</feature>
<dbReference type="GO" id="GO:0003723">
    <property type="term" value="F:RNA binding"/>
    <property type="evidence" value="ECO:0007669"/>
    <property type="project" value="UniProtKB-UniRule"/>
</dbReference>
<evidence type="ECO:0000256" key="9">
    <source>
        <dbReference type="SAM" id="MobiDB-lite"/>
    </source>
</evidence>
<evidence type="ECO:0000313" key="11">
    <source>
        <dbReference type="EMBL" id="AAU11514.1"/>
    </source>
</evidence>
<keyword evidence="6 8" id="KW-0810">Translation regulation</keyword>
<evidence type="ECO:0000259" key="10">
    <source>
        <dbReference type="PROSITE" id="PS51522"/>
    </source>
</evidence>
<feature type="region of interest" description="Disordered" evidence="9">
    <location>
        <begin position="22"/>
        <end position="46"/>
    </location>
</feature>
<dbReference type="AlphaFoldDB" id="Q670V8"/>
<comment type="subcellular location">
    <subcellularLocation>
        <location evidence="1">Cytoplasm</location>
    </subcellularLocation>
</comment>
<comment type="similarity">
    <text evidence="8">Belongs to the nanos family.</text>
</comment>
<feature type="region of interest" description="Disordered" evidence="9">
    <location>
        <begin position="290"/>
        <end position="333"/>
    </location>
</feature>
<keyword evidence="3" id="KW-0479">Metal-binding</keyword>
<evidence type="ECO:0000256" key="4">
    <source>
        <dbReference type="ARBA" id="ARBA00022771"/>
    </source>
</evidence>
<dbReference type="Gene3D" id="4.10.60.30">
    <property type="entry name" value="Nanos, RNA-binding domain"/>
    <property type="match status" value="1"/>
</dbReference>
<sequence>MSLSDVMLQNFMPRNILESDDELDTWSGRSSSRNSSSSESGGYPTKDIRDSSDFRLFQDYFGLSNLLNNVKISEDNPLLYNTQKNLALLQRARRVSWSSDASDSAAVLSPTMDKQQYNYDRNFDAGSFPMPDAAFKQLPPPSMRLSKAMRDHIISGAYQQQISNRGISEKIMAPPVSPPSPPSPPIIQAPSPPPPQQPPHLNQSNNGPPAPPRSSTALQVCVFCRNNGESESVYTSHVLKDADGRTACPILRAYTCPICKANGDNSHTIKYCPMNQNARAGMMGQQPPPGMHMPPRNQPPHQRMPAFRPPFPGTLPHHPGQQPRLNHQPKIRL</sequence>
<gene>
    <name evidence="11" type="primary">nos2</name>
</gene>
<dbReference type="InterPro" id="IPR008705">
    <property type="entry name" value="Nanos/Xcar2"/>
</dbReference>
<evidence type="ECO:0000256" key="8">
    <source>
        <dbReference type="PROSITE-ProRule" id="PRU00855"/>
    </source>
</evidence>
<evidence type="ECO:0000256" key="7">
    <source>
        <dbReference type="ARBA" id="ARBA00022884"/>
    </source>
</evidence>
<accession>Q670V8</accession>
<protein>
    <submittedName>
        <fullName evidence="11">Nanos 2</fullName>
    </submittedName>
</protein>
<dbReference type="GO" id="GO:0006417">
    <property type="term" value="P:regulation of translation"/>
    <property type="evidence" value="ECO:0007669"/>
    <property type="project" value="UniProtKB-UniRule"/>
</dbReference>
<evidence type="ECO:0000256" key="2">
    <source>
        <dbReference type="ARBA" id="ARBA00022490"/>
    </source>
</evidence>
<feature type="compositionally biased region" description="Pro residues" evidence="9">
    <location>
        <begin position="175"/>
        <end position="198"/>
    </location>
</feature>
<evidence type="ECO:0000256" key="6">
    <source>
        <dbReference type="ARBA" id="ARBA00022845"/>
    </source>
</evidence>
<reference evidence="11" key="1">
    <citation type="journal article" date="2004" name="Evol. Dev.">
        <title>nanos expression at the embryonic posterior pole and the medusa phase in the hydrozoan Podocoryne carnea.</title>
        <authorList>
            <person name="Torras R."/>
            <person name="Yanze N."/>
            <person name="Schmid V."/>
            <person name="Gonzalez-Crespo S."/>
        </authorList>
    </citation>
    <scope>NUCLEOTIDE SEQUENCE</scope>
</reference>
<name>Q670V8_PODCA</name>
<evidence type="ECO:0000256" key="1">
    <source>
        <dbReference type="ARBA" id="ARBA00004496"/>
    </source>
</evidence>
<dbReference type="Pfam" id="PF05741">
    <property type="entry name" value="zf-nanos"/>
    <property type="match status" value="1"/>
</dbReference>